<evidence type="ECO:0000256" key="1">
    <source>
        <dbReference type="ARBA" id="ARBA00001933"/>
    </source>
</evidence>
<dbReference type="PANTHER" id="PTHR21152">
    <property type="entry name" value="AMINOTRANSFERASE CLASS V"/>
    <property type="match status" value="1"/>
</dbReference>
<comment type="similarity">
    <text evidence="2 6">Belongs to the class-V pyridoxal-phosphate-dependent aminotransferase family.</text>
</comment>
<dbReference type="Pfam" id="PF00266">
    <property type="entry name" value="Aminotran_5"/>
    <property type="match status" value="1"/>
</dbReference>
<dbReference type="InterPro" id="IPR020578">
    <property type="entry name" value="Aminotrans_V_PyrdxlP_BS"/>
</dbReference>
<evidence type="ECO:0000259" key="8">
    <source>
        <dbReference type="Pfam" id="PF00266"/>
    </source>
</evidence>
<dbReference type="InterPro" id="IPR015424">
    <property type="entry name" value="PyrdxlP-dep_Trfase"/>
</dbReference>
<dbReference type="InterPro" id="IPR015421">
    <property type="entry name" value="PyrdxlP-dep_Trfase_major"/>
</dbReference>
<accession>A0A1G7NJA9</accession>
<dbReference type="InterPro" id="IPR015422">
    <property type="entry name" value="PyrdxlP-dep_Trfase_small"/>
</dbReference>
<dbReference type="FunFam" id="3.90.1150.10:FF:000204">
    <property type="entry name" value="Hypothetical aminotransferase"/>
    <property type="match status" value="1"/>
</dbReference>
<reference evidence="10" key="1">
    <citation type="submission" date="2016-10" db="EMBL/GenBank/DDBJ databases">
        <authorList>
            <person name="Varghese N."/>
            <person name="Submissions S."/>
        </authorList>
    </citation>
    <scope>NUCLEOTIDE SEQUENCE [LARGE SCALE GENOMIC DNA]</scope>
    <source>
        <strain evidence="10">DSM 16477</strain>
    </source>
</reference>
<dbReference type="Gene3D" id="3.90.1150.10">
    <property type="entry name" value="Aspartate Aminotransferase, domain 1"/>
    <property type="match status" value="1"/>
</dbReference>
<organism evidence="9 10">
    <name type="scientific">Sulfitobacter delicatus</name>
    <dbReference type="NCBI Taxonomy" id="218672"/>
    <lineage>
        <taxon>Bacteria</taxon>
        <taxon>Pseudomonadati</taxon>
        <taxon>Pseudomonadota</taxon>
        <taxon>Alphaproteobacteria</taxon>
        <taxon>Rhodobacterales</taxon>
        <taxon>Roseobacteraceae</taxon>
        <taxon>Sulfitobacter</taxon>
    </lineage>
</organism>
<evidence type="ECO:0000256" key="7">
    <source>
        <dbReference type="RuleBase" id="RU004504"/>
    </source>
</evidence>
<evidence type="ECO:0000256" key="3">
    <source>
        <dbReference type="ARBA" id="ARBA00022898"/>
    </source>
</evidence>
<evidence type="ECO:0000256" key="5">
    <source>
        <dbReference type="PIRSR" id="PIRSR000524-50"/>
    </source>
</evidence>
<dbReference type="EMBL" id="FNBP01000003">
    <property type="protein sequence ID" value="SDF74046.1"/>
    <property type="molecule type" value="Genomic_DNA"/>
</dbReference>
<protein>
    <submittedName>
        <fullName evidence="9">Alanine-glyoxylate transaminase / serine-glyoxylate transaminase / serine-pyruvate transaminase</fullName>
    </submittedName>
</protein>
<keyword evidence="9" id="KW-0670">Pyruvate</keyword>
<evidence type="ECO:0000313" key="9">
    <source>
        <dbReference type="EMBL" id="SDF74046.1"/>
    </source>
</evidence>
<sequence length="409" mass="44511">MTAANTMTTQAKPAPGRSYLAIPGPSVIPEAVLSAMHRPAPNIYEGELVDMMPGLVADLKRVARTKHHVAMYISNGHGAWEAALSNVLAPGDRVLVLATGRFGHGWGEMATGLGAEVEVLDFGRSGTIDLDQVNARLQADYAHQIKAVMAVHVDTSSSVRNDIAALRDVLKAQDHPALLMADCIASLGCERFEMDDWGVDVMVTGSQKGLMVPPGMAFVFFNDRAEEVRERLPRVSRYWDWRTRAHATEFYQYHGGTAPTHHLYGLRTALDMIHEEGIEQVWRRHTTLARAVWAACEAWEAEGSLRLNIEDRDLRSHAVTALRLQSPHATELRNWVQENLGLTLGIGLGMAAPGEPAWHGFFRLGHMGHVNGHMIMGMLGGIEAGLSALKIDHGPGALEAAARVIGGEG</sequence>
<dbReference type="AlphaFoldDB" id="A0A1G7NJA9"/>
<dbReference type="GO" id="GO:0019265">
    <property type="term" value="P:glycine biosynthetic process, by transamination of glyoxylate"/>
    <property type="evidence" value="ECO:0007669"/>
    <property type="project" value="TreeGrafter"/>
</dbReference>
<comment type="cofactor">
    <cofactor evidence="1 5 7">
        <name>pyridoxal 5'-phosphate</name>
        <dbReference type="ChEBI" id="CHEBI:597326"/>
    </cofactor>
</comment>
<dbReference type="SUPFAM" id="SSF53383">
    <property type="entry name" value="PLP-dependent transferases"/>
    <property type="match status" value="1"/>
</dbReference>
<dbReference type="PROSITE" id="PS00595">
    <property type="entry name" value="AA_TRANSFER_CLASS_5"/>
    <property type="match status" value="1"/>
</dbReference>
<dbReference type="Proteomes" id="UP000199399">
    <property type="component" value="Unassembled WGS sequence"/>
</dbReference>
<feature type="modified residue" description="N6-(pyridoxal phosphate)lysine" evidence="5">
    <location>
        <position position="208"/>
    </location>
</feature>
<name>A0A1G7NJA9_9RHOB</name>
<dbReference type="GO" id="GO:0008453">
    <property type="term" value="F:alanine-glyoxylate transaminase activity"/>
    <property type="evidence" value="ECO:0007669"/>
    <property type="project" value="TreeGrafter"/>
</dbReference>
<gene>
    <name evidence="9" type="ORF">SAMN04489759_10336</name>
</gene>
<dbReference type="STRING" id="218672.SAMN04489759_10336"/>
<dbReference type="InterPro" id="IPR000192">
    <property type="entry name" value="Aminotrans_V_dom"/>
</dbReference>
<keyword evidence="3 5" id="KW-0663">Pyridoxal phosphate</keyword>
<dbReference type="InterPro" id="IPR024169">
    <property type="entry name" value="SP_NH2Trfase/AEP_transaminase"/>
</dbReference>
<proteinExistence type="inferred from homology"/>
<evidence type="ECO:0000313" key="10">
    <source>
        <dbReference type="Proteomes" id="UP000199399"/>
    </source>
</evidence>
<evidence type="ECO:0000256" key="4">
    <source>
        <dbReference type="PIRSR" id="PIRSR000524-1"/>
    </source>
</evidence>
<dbReference type="GO" id="GO:0004760">
    <property type="term" value="F:L-serine-pyruvate transaminase activity"/>
    <property type="evidence" value="ECO:0007669"/>
    <property type="project" value="TreeGrafter"/>
</dbReference>
<dbReference type="PANTHER" id="PTHR21152:SF40">
    <property type="entry name" value="ALANINE--GLYOXYLATE AMINOTRANSFERASE"/>
    <property type="match status" value="1"/>
</dbReference>
<feature type="binding site" evidence="4">
    <location>
        <position position="363"/>
    </location>
    <ligand>
        <name>substrate</name>
    </ligand>
</feature>
<evidence type="ECO:0000256" key="2">
    <source>
        <dbReference type="ARBA" id="ARBA00009236"/>
    </source>
</evidence>
<evidence type="ECO:0000256" key="6">
    <source>
        <dbReference type="RuleBase" id="RU004075"/>
    </source>
</evidence>
<keyword evidence="10" id="KW-1185">Reference proteome</keyword>
<feature type="domain" description="Aminotransferase class V" evidence="8">
    <location>
        <begin position="70"/>
        <end position="347"/>
    </location>
</feature>
<dbReference type="PIRSF" id="PIRSF000524">
    <property type="entry name" value="SPT"/>
    <property type="match status" value="1"/>
</dbReference>
<dbReference type="Gene3D" id="3.40.640.10">
    <property type="entry name" value="Type I PLP-dependent aspartate aminotransferase-like (Major domain)"/>
    <property type="match status" value="1"/>
</dbReference>
<dbReference type="FunFam" id="3.40.640.10:FF:000054">
    <property type="entry name" value="Serine--glyoxylate aminotransferase"/>
    <property type="match status" value="1"/>
</dbReference>